<sequence>MVVEEKVRRGNNKKRGEETRRGEEMRERGKRRRGEETRRGEEKEEERLLIVLSVTSLSSRFFSDSSLWASSGCSRCRGRTYCSSFSSSSFSLIRMRRSRSGSSRPGHASLSSLAICTSMWILSGDDVGYWDCRSAKTAH</sequence>
<evidence type="ECO:0000313" key="3">
    <source>
        <dbReference type="Proteomes" id="UP000314294"/>
    </source>
</evidence>
<evidence type="ECO:0000256" key="1">
    <source>
        <dbReference type="SAM" id="MobiDB-lite"/>
    </source>
</evidence>
<accession>A0A4Z2HIA2</accession>
<reference evidence="2 3" key="1">
    <citation type="submission" date="2019-03" db="EMBL/GenBank/DDBJ databases">
        <title>First draft genome of Liparis tanakae, snailfish: a comprehensive survey of snailfish specific genes.</title>
        <authorList>
            <person name="Kim W."/>
            <person name="Song I."/>
            <person name="Jeong J.-H."/>
            <person name="Kim D."/>
            <person name="Kim S."/>
            <person name="Ryu S."/>
            <person name="Song J.Y."/>
            <person name="Lee S.K."/>
        </authorList>
    </citation>
    <scope>NUCLEOTIDE SEQUENCE [LARGE SCALE GENOMIC DNA]</scope>
    <source>
        <tissue evidence="2">Muscle</tissue>
    </source>
</reference>
<feature type="region of interest" description="Disordered" evidence="1">
    <location>
        <begin position="1"/>
        <end position="44"/>
    </location>
</feature>
<protein>
    <submittedName>
        <fullName evidence="2">Uncharacterized protein</fullName>
    </submittedName>
</protein>
<keyword evidence="3" id="KW-1185">Reference proteome</keyword>
<evidence type="ECO:0000313" key="2">
    <source>
        <dbReference type="EMBL" id="TNN64644.1"/>
    </source>
</evidence>
<organism evidence="2 3">
    <name type="scientific">Liparis tanakae</name>
    <name type="common">Tanaka's snailfish</name>
    <dbReference type="NCBI Taxonomy" id="230148"/>
    <lineage>
        <taxon>Eukaryota</taxon>
        <taxon>Metazoa</taxon>
        <taxon>Chordata</taxon>
        <taxon>Craniata</taxon>
        <taxon>Vertebrata</taxon>
        <taxon>Euteleostomi</taxon>
        <taxon>Actinopterygii</taxon>
        <taxon>Neopterygii</taxon>
        <taxon>Teleostei</taxon>
        <taxon>Neoteleostei</taxon>
        <taxon>Acanthomorphata</taxon>
        <taxon>Eupercaria</taxon>
        <taxon>Perciformes</taxon>
        <taxon>Cottioidei</taxon>
        <taxon>Cottales</taxon>
        <taxon>Liparidae</taxon>
        <taxon>Liparis</taxon>
    </lineage>
</organism>
<proteinExistence type="predicted"/>
<dbReference type="Proteomes" id="UP000314294">
    <property type="component" value="Unassembled WGS sequence"/>
</dbReference>
<dbReference type="AlphaFoldDB" id="A0A4Z2HIA2"/>
<name>A0A4Z2HIA2_9TELE</name>
<comment type="caution">
    <text evidence="2">The sequence shown here is derived from an EMBL/GenBank/DDBJ whole genome shotgun (WGS) entry which is preliminary data.</text>
</comment>
<gene>
    <name evidence="2" type="ORF">EYF80_025153</name>
</gene>
<dbReference type="EMBL" id="SRLO01000249">
    <property type="protein sequence ID" value="TNN64644.1"/>
    <property type="molecule type" value="Genomic_DNA"/>
</dbReference>